<evidence type="ECO:0000256" key="9">
    <source>
        <dbReference type="ARBA" id="ARBA00023012"/>
    </source>
</evidence>
<dbReference type="PRINTS" id="PR01780">
    <property type="entry name" value="LANTIREGPROT"/>
</dbReference>
<keyword evidence="6" id="KW-0547">Nucleotide-binding</keyword>
<protein>
    <recommendedName>
        <fullName evidence="3">histidine kinase</fullName>
        <ecNumber evidence="3">2.7.13.3</ecNumber>
    </recommendedName>
</protein>
<keyword evidence="10" id="KW-0812">Transmembrane</keyword>
<feature type="transmembrane region" description="Helical" evidence="10">
    <location>
        <begin position="6"/>
        <end position="23"/>
    </location>
</feature>
<evidence type="ECO:0000256" key="2">
    <source>
        <dbReference type="ARBA" id="ARBA00004370"/>
    </source>
</evidence>
<keyword evidence="10" id="KW-0472">Membrane</keyword>
<evidence type="ECO:0000256" key="6">
    <source>
        <dbReference type="ARBA" id="ARBA00022741"/>
    </source>
</evidence>
<comment type="catalytic activity">
    <reaction evidence="1">
        <text>ATP + protein L-histidine = ADP + protein N-phospho-L-histidine.</text>
        <dbReference type="EC" id="2.7.13.3"/>
    </reaction>
</comment>
<dbReference type="CDD" id="cd00082">
    <property type="entry name" value="HisKA"/>
    <property type="match status" value="1"/>
</dbReference>
<dbReference type="InterPro" id="IPR036097">
    <property type="entry name" value="HisK_dim/P_sf"/>
</dbReference>
<name>A0ABW0LH82_9BACI</name>
<dbReference type="EMBL" id="JBHSMC010000014">
    <property type="protein sequence ID" value="MFC5465164.1"/>
    <property type="molecule type" value="Genomic_DNA"/>
</dbReference>
<keyword evidence="7 12" id="KW-0418">Kinase</keyword>
<dbReference type="Pfam" id="PF02518">
    <property type="entry name" value="HATPase_c"/>
    <property type="match status" value="1"/>
</dbReference>
<comment type="subcellular location">
    <subcellularLocation>
        <location evidence="2">Membrane</location>
    </subcellularLocation>
</comment>
<keyword evidence="4" id="KW-0597">Phosphoprotein</keyword>
<dbReference type="GO" id="GO:0016301">
    <property type="term" value="F:kinase activity"/>
    <property type="evidence" value="ECO:0007669"/>
    <property type="project" value="UniProtKB-KW"/>
</dbReference>
<reference evidence="13" key="1">
    <citation type="journal article" date="2019" name="Int. J. Syst. Evol. Microbiol.">
        <title>The Global Catalogue of Microorganisms (GCM) 10K type strain sequencing project: providing services to taxonomists for standard genome sequencing and annotation.</title>
        <authorList>
            <consortium name="The Broad Institute Genomics Platform"/>
            <consortium name="The Broad Institute Genome Sequencing Center for Infectious Disease"/>
            <person name="Wu L."/>
            <person name="Ma J."/>
        </authorList>
    </citation>
    <scope>NUCLEOTIDE SEQUENCE [LARGE SCALE GENOMIC DNA]</scope>
    <source>
        <strain evidence="13">CGMCC 1.12237</strain>
    </source>
</reference>
<keyword evidence="10" id="KW-1133">Transmembrane helix</keyword>
<dbReference type="SMART" id="SM00387">
    <property type="entry name" value="HATPase_c"/>
    <property type="match status" value="1"/>
</dbReference>
<dbReference type="SUPFAM" id="SSF55874">
    <property type="entry name" value="ATPase domain of HSP90 chaperone/DNA topoisomerase II/histidine kinase"/>
    <property type="match status" value="1"/>
</dbReference>
<dbReference type="InterPro" id="IPR005467">
    <property type="entry name" value="His_kinase_dom"/>
</dbReference>
<evidence type="ECO:0000256" key="5">
    <source>
        <dbReference type="ARBA" id="ARBA00022679"/>
    </source>
</evidence>
<dbReference type="InterPro" id="IPR003594">
    <property type="entry name" value="HATPase_dom"/>
</dbReference>
<evidence type="ECO:0000256" key="3">
    <source>
        <dbReference type="ARBA" id="ARBA00012438"/>
    </source>
</evidence>
<dbReference type="EC" id="2.7.13.3" evidence="3"/>
<dbReference type="CDD" id="cd00075">
    <property type="entry name" value="HATPase"/>
    <property type="match status" value="1"/>
</dbReference>
<sequence>MLFLSLGVISIIAAIYFFIRLLVFKKEVKKMSEQLRNYNKQSTNKKLDMALLDKNMEAMGVEINELIDLHMNEKRDRIRFETELKQTITNMSHDLRTPLTSILGYIQLAESEDTPKSKRMEYISIAKERAKRLEALLHDFFELSLIESTEYQLKSESFSMKNLIIDVLMSFFDRFNERGWEPEIQMPENDVIINADKSAVTRIIENLISNAINHSDGNISISLQEGASTVRLEVMNDAYRLTEHDVDHFFDRFYKADPSRSGKSTGLGLSIVKSFMQKMNGKVTATLKDGKLAITCEWKV</sequence>
<dbReference type="InterPro" id="IPR036890">
    <property type="entry name" value="HATPase_C_sf"/>
</dbReference>
<dbReference type="Pfam" id="PF00512">
    <property type="entry name" value="HisKA"/>
    <property type="match status" value="1"/>
</dbReference>
<dbReference type="SUPFAM" id="SSF47384">
    <property type="entry name" value="Homodimeric domain of signal transducing histidine kinase"/>
    <property type="match status" value="1"/>
</dbReference>
<gene>
    <name evidence="12" type="ORF">ACFPM4_10435</name>
</gene>
<keyword evidence="5" id="KW-0808">Transferase</keyword>
<evidence type="ECO:0000259" key="11">
    <source>
        <dbReference type="PROSITE" id="PS50109"/>
    </source>
</evidence>
<dbReference type="PANTHER" id="PTHR45453:SF1">
    <property type="entry name" value="PHOSPHATE REGULON SENSOR PROTEIN PHOR"/>
    <property type="match status" value="1"/>
</dbReference>
<organism evidence="12 13">
    <name type="scientific">Lederbergia graminis</name>
    <dbReference type="NCBI Taxonomy" id="735518"/>
    <lineage>
        <taxon>Bacteria</taxon>
        <taxon>Bacillati</taxon>
        <taxon>Bacillota</taxon>
        <taxon>Bacilli</taxon>
        <taxon>Bacillales</taxon>
        <taxon>Bacillaceae</taxon>
        <taxon>Lederbergia</taxon>
    </lineage>
</organism>
<proteinExistence type="predicted"/>
<evidence type="ECO:0000256" key="1">
    <source>
        <dbReference type="ARBA" id="ARBA00000085"/>
    </source>
</evidence>
<keyword evidence="8" id="KW-0067">ATP-binding</keyword>
<evidence type="ECO:0000256" key="10">
    <source>
        <dbReference type="SAM" id="Phobius"/>
    </source>
</evidence>
<keyword evidence="13" id="KW-1185">Reference proteome</keyword>
<evidence type="ECO:0000313" key="12">
    <source>
        <dbReference type="EMBL" id="MFC5465164.1"/>
    </source>
</evidence>
<dbReference type="PANTHER" id="PTHR45453">
    <property type="entry name" value="PHOSPHATE REGULON SENSOR PROTEIN PHOR"/>
    <property type="match status" value="1"/>
</dbReference>
<dbReference type="PROSITE" id="PS50109">
    <property type="entry name" value="HIS_KIN"/>
    <property type="match status" value="1"/>
</dbReference>
<evidence type="ECO:0000313" key="13">
    <source>
        <dbReference type="Proteomes" id="UP001596147"/>
    </source>
</evidence>
<dbReference type="SMART" id="SM00388">
    <property type="entry name" value="HisKA"/>
    <property type="match status" value="1"/>
</dbReference>
<evidence type="ECO:0000256" key="4">
    <source>
        <dbReference type="ARBA" id="ARBA00022553"/>
    </source>
</evidence>
<dbReference type="Proteomes" id="UP001596147">
    <property type="component" value="Unassembled WGS sequence"/>
</dbReference>
<evidence type="ECO:0000256" key="7">
    <source>
        <dbReference type="ARBA" id="ARBA00022777"/>
    </source>
</evidence>
<dbReference type="Gene3D" id="3.30.565.10">
    <property type="entry name" value="Histidine kinase-like ATPase, C-terminal domain"/>
    <property type="match status" value="1"/>
</dbReference>
<dbReference type="InterPro" id="IPR050351">
    <property type="entry name" value="BphY/WalK/GraS-like"/>
</dbReference>
<dbReference type="InterPro" id="IPR008358">
    <property type="entry name" value="Sig_transdc_His_kin/Pase_MprB"/>
</dbReference>
<evidence type="ECO:0000256" key="8">
    <source>
        <dbReference type="ARBA" id="ARBA00022840"/>
    </source>
</evidence>
<dbReference type="Gene3D" id="1.10.287.130">
    <property type="match status" value="1"/>
</dbReference>
<accession>A0ABW0LH82</accession>
<dbReference type="InterPro" id="IPR003661">
    <property type="entry name" value="HisK_dim/P_dom"/>
</dbReference>
<comment type="caution">
    <text evidence="12">The sequence shown here is derived from an EMBL/GenBank/DDBJ whole genome shotgun (WGS) entry which is preliminary data.</text>
</comment>
<keyword evidence="9" id="KW-0902">Two-component regulatory system</keyword>
<feature type="domain" description="Histidine kinase" evidence="11">
    <location>
        <begin position="90"/>
        <end position="300"/>
    </location>
</feature>
<dbReference type="RefSeq" id="WP_144922817.1">
    <property type="nucleotide sequence ID" value="NZ_JBHSMC010000014.1"/>
</dbReference>